<feature type="transmembrane region" description="Helical" evidence="12">
    <location>
        <begin position="319"/>
        <end position="338"/>
    </location>
</feature>
<feature type="transmembrane region" description="Helical" evidence="12">
    <location>
        <begin position="398"/>
        <end position="418"/>
    </location>
</feature>
<comment type="similarity">
    <text evidence="2 11">Belongs to the sodium:solute symporter (SSF) (TC 2.A.21) family.</text>
</comment>
<dbReference type="InterPro" id="IPR001734">
    <property type="entry name" value="Na/solute_symporter"/>
</dbReference>
<dbReference type="GO" id="GO:0006814">
    <property type="term" value="P:sodium ion transport"/>
    <property type="evidence" value="ECO:0007669"/>
    <property type="project" value="UniProtKB-KW"/>
</dbReference>
<keyword evidence="10" id="KW-0739">Sodium transport</keyword>
<dbReference type="Pfam" id="PF00474">
    <property type="entry name" value="SSF"/>
    <property type="match status" value="1"/>
</dbReference>
<dbReference type="PROSITE" id="PS50283">
    <property type="entry name" value="NA_SOLUT_SYMP_3"/>
    <property type="match status" value="1"/>
</dbReference>
<feature type="transmembrane region" description="Helical" evidence="12">
    <location>
        <begin position="6"/>
        <end position="23"/>
    </location>
</feature>
<keyword evidence="9 12" id="KW-0472">Membrane</keyword>
<dbReference type="PANTHER" id="PTHR42985">
    <property type="entry name" value="SODIUM-COUPLED MONOCARBOXYLATE TRANSPORTER"/>
    <property type="match status" value="1"/>
</dbReference>
<feature type="transmembrane region" description="Helical" evidence="12">
    <location>
        <begin position="78"/>
        <end position="98"/>
    </location>
</feature>
<protein>
    <submittedName>
        <fullName evidence="13">Na+/proline symporter</fullName>
    </submittedName>
</protein>
<accession>A0A4R2ESQ7</accession>
<dbReference type="CDD" id="cd10326">
    <property type="entry name" value="SLC5sbd_NIS-like"/>
    <property type="match status" value="1"/>
</dbReference>
<dbReference type="GO" id="GO:0005886">
    <property type="term" value="C:plasma membrane"/>
    <property type="evidence" value="ECO:0007669"/>
    <property type="project" value="UniProtKB-SubCell"/>
</dbReference>
<evidence type="ECO:0000256" key="4">
    <source>
        <dbReference type="ARBA" id="ARBA00022475"/>
    </source>
</evidence>
<feature type="transmembrane region" description="Helical" evidence="12">
    <location>
        <begin position="119"/>
        <end position="146"/>
    </location>
</feature>
<reference evidence="13 14" key="1">
    <citation type="submission" date="2019-03" db="EMBL/GenBank/DDBJ databases">
        <title>Genomic Encyclopedia of Archaeal and Bacterial Type Strains, Phase II (KMG-II): from individual species to whole genera.</title>
        <authorList>
            <person name="Goeker M."/>
        </authorList>
    </citation>
    <scope>NUCLEOTIDE SEQUENCE [LARGE SCALE GENOMIC DNA]</scope>
    <source>
        <strain evidence="13 14">RL-C</strain>
    </source>
</reference>
<evidence type="ECO:0000256" key="2">
    <source>
        <dbReference type="ARBA" id="ARBA00006434"/>
    </source>
</evidence>
<feature type="transmembrane region" description="Helical" evidence="12">
    <location>
        <begin position="233"/>
        <end position="251"/>
    </location>
</feature>
<feature type="transmembrane region" description="Helical" evidence="12">
    <location>
        <begin position="430"/>
        <end position="452"/>
    </location>
</feature>
<evidence type="ECO:0000256" key="5">
    <source>
        <dbReference type="ARBA" id="ARBA00022692"/>
    </source>
</evidence>
<organism evidence="13 14">
    <name type="scientific">Acetobacteroides hydrogenigenes</name>
    <dbReference type="NCBI Taxonomy" id="979970"/>
    <lineage>
        <taxon>Bacteria</taxon>
        <taxon>Pseudomonadati</taxon>
        <taxon>Bacteroidota</taxon>
        <taxon>Bacteroidia</taxon>
        <taxon>Bacteroidales</taxon>
        <taxon>Rikenellaceae</taxon>
        <taxon>Acetobacteroides</taxon>
    </lineage>
</organism>
<dbReference type="OrthoDB" id="891563at2"/>
<comment type="caution">
    <text evidence="13">The sequence shown here is derived from an EMBL/GenBank/DDBJ whole genome shotgun (WGS) entry which is preliminary data.</text>
</comment>
<keyword evidence="14" id="KW-1185">Reference proteome</keyword>
<dbReference type="PANTHER" id="PTHR42985:SF47">
    <property type="entry name" value="INTEGRAL MEMBRANE TRANSPORT PROTEIN"/>
    <property type="match status" value="1"/>
</dbReference>
<comment type="subcellular location">
    <subcellularLocation>
        <location evidence="1">Cell membrane</location>
        <topology evidence="1">Multi-pass membrane protein</topology>
    </subcellularLocation>
</comment>
<dbReference type="Proteomes" id="UP000294830">
    <property type="component" value="Unassembled WGS sequence"/>
</dbReference>
<evidence type="ECO:0000256" key="6">
    <source>
        <dbReference type="ARBA" id="ARBA00022989"/>
    </source>
</evidence>
<dbReference type="AlphaFoldDB" id="A0A4R2ESQ7"/>
<keyword evidence="7" id="KW-0915">Sodium</keyword>
<keyword evidence="5 12" id="KW-0812">Transmembrane</keyword>
<evidence type="ECO:0000256" key="3">
    <source>
        <dbReference type="ARBA" id="ARBA00022448"/>
    </source>
</evidence>
<dbReference type="Gene3D" id="1.20.1730.10">
    <property type="entry name" value="Sodium/glucose cotransporter"/>
    <property type="match status" value="1"/>
</dbReference>
<feature type="transmembrane region" description="Helical" evidence="12">
    <location>
        <begin position="43"/>
        <end position="66"/>
    </location>
</feature>
<evidence type="ECO:0000313" key="13">
    <source>
        <dbReference type="EMBL" id="TCN70666.1"/>
    </source>
</evidence>
<evidence type="ECO:0000256" key="12">
    <source>
        <dbReference type="SAM" id="Phobius"/>
    </source>
</evidence>
<dbReference type="EMBL" id="SLWB01000003">
    <property type="protein sequence ID" value="TCN70666.1"/>
    <property type="molecule type" value="Genomic_DNA"/>
</dbReference>
<keyword evidence="6 12" id="KW-1133">Transmembrane helix</keyword>
<feature type="transmembrane region" description="Helical" evidence="12">
    <location>
        <begin position="182"/>
        <end position="199"/>
    </location>
</feature>
<name>A0A4R2ESQ7_9BACT</name>
<dbReference type="InterPro" id="IPR038377">
    <property type="entry name" value="Na/Glc_symporter_sf"/>
</dbReference>
<dbReference type="GO" id="GO:0015293">
    <property type="term" value="F:symporter activity"/>
    <property type="evidence" value="ECO:0007669"/>
    <property type="project" value="TreeGrafter"/>
</dbReference>
<keyword evidence="4" id="KW-1003">Cell membrane</keyword>
<feature type="transmembrane region" description="Helical" evidence="12">
    <location>
        <begin position="152"/>
        <end position="170"/>
    </location>
</feature>
<evidence type="ECO:0000256" key="11">
    <source>
        <dbReference type="RuleBase" id="RU362091"/>
    </source>
</evidence>
<keyword evidence="8" id="KW-0406">Ion transport</keyword>
<keyword evidence="3" id="KW-0813">Transport</keyword>
<feature type="transmembrane region" description="Helical" evidence="12">
    <location>
        <begin position="272"/>
        <end position="299"/>
    </location>
</feature>
<dbReference type="RefSeq" id="WP_131838524.1">
    <property type="nucleotide sequence ID" value="NZ_SLWB01000003.1"/>
</dbReference>
<evidence type="ECO:0000313" key="14">
    <source>
        <dbReference type="Proteomes" id="UP000294830"/>
    </source>
</evidence>
<sequence>MSPLFIALIIAIYFAGLVLISYLTTRKVDSLSFFNGNRKSPWYIVAIGMIGTSISGVTFISVPGWVMTSQFSYLQMVLGYLLGYFVIANVLLPLYYRLNLTSIYTYLQQRFGFWSYKTGASFFLLSKLLGASVRLFLVSMVLQTLVFDPLGVPFWATVAGTIGLIYIYTFKGGIKTIIWTDLAQTVAMISGMVLALFLIKDAMSFSFSEMVSTVANSKLSRVWFFDDPNSELYFWKQFLGGAFTTIVMTGLDQDMMQKNLSCRSLKDAKKNMYTYGFMFLPINLLFLSLGALLGIFAMTHGVAIPDKTDTLFPMLATGGYFHASLGIVFIIGIIAAAYSSADSALAALTTSFTLDILESNRHSAERMKRTRSIVHLCMSVAVIVVILLFKMLNNDAVVKAVFVIAGYTYGPLLGLYAFGLFTKYPVRDRIVPYIAVAAPVICYILSANSTVWFNGYKFGFELLIINGAIVFVGLLVTSIGLTKRG</sequence>
<evidence type="ECO:0000256" key="8">
    <source>
        <dbReference type="ARBA" id="ARBA00023065"/>
    </source>
</evidence>
<gene>
    <name evidence="13" type="ORF">CLV25_103187</name>
</gene>
<proteinExistence type="inferred from homology"/>
<evidence type="ECO:0000256" key="1">
    <source>
        <dbReference type="ARBA" id="ARBA00004651"/>
    </source>
</evidence>
<evidence type="ECO:0000256" key="10">
    <source>
        <dbReference type="ARBA" id="ARBA00023201"/>
    </source>
</evidence>
<evidence type="ECO:0000256" key="9">
    <source>
        <dbReference type="ARBA" id="ARBA00023136"/>
    </source>
</evidence>
<evidence type="ECO:0000256" key="7">
    <source>
        <dbReference type="ARBA" id="ARBA00023053"/>
    </source>
</evidence>
<dbReference type="InterPro" id="IPR051163">
    <property type="entry name" value="Sodium:Solute_Symporter_SSF"/>
</dbReference>
<feature type="transmembrane region" description="Helical" evidence="12">
    <location>
        <begin position="373"/>
        <end position="392"/>
    </location>
</feature>
<feature type="transmembrane region" description="Helical" evidence="12">
    <location>
        <begin position="458"/>
        <end position="481"/>
    </location>
</feature>